<dbReference type="PANTHER" id="PTHR21586">
    <property type="entry name" value="TIPA"/>
    <property type="match status" value="1"/>
</dbReference>
<proteinExistence type="predicted"/>
<dbReference type="OMA" id="NGNRCNL"/>
<evidence type="ECO:0000313" key="4">
    <source>
        <dbReference type="Proteomes" id="UP000014680"/>
    </source>
</evidence>
<dbReference type="GeneID" id="14888439"/>
<dbReference type="Proteomes" id="UP000014680">
    <property type="component" value="Unassembled WGS sequence"/>
</dbReference>
<reference evidence="3 4" key="1">
    <citation type="submission" date="2012-10" db="EMBL/GenBank/DDBJ databases">
        <authorList>
            <person name="Zafar N."/>
            <person name="Inman J."/>
            <person name="Hall N."/>
            <person name="Lorenzi H."/>
            <person name="Caler E."/>
        </authorList>
    </citation>
    <scope>NUCLEOTIDE SEQUENCE [LARGE SCALE GENOMIC DNA]</scope>
    <source>
        <strain evidence="3 4">IP1</strain>
    </source>
</reference>
<dbReference type="PANTHER" id="PTHR21586:SF0">
    <property type="entry name" value="PP2C-LIKE DOMAIN-CONTAINING PROTEIN CG9801"/>
    <property type="match status" value="1"/>
</dbReference>
<dbReference type="AlphaFoldDB" id="A0A0A1UB38"/>
<dbReference type="RefSeq" id="XP_004256177.1">
    <property type="nucleotide sequence ID" value="XM_004256129.1"/>
</dbReference>
<name>A0A0A1UB38_ENTIV</name>
<feature type="region of interest" description="Disordered" evidence="1">
    <location>
        <begin position="405"/>
        <end position="425"/>
    </location>
</feature>
<dbReference type="KEGG" id="eiv:EIN_389910"/>
<keyword evidence="4" id="KW-1185">Reference proteome</keyword>
<gene>
    <name evidence="3" type="ORF">EIN_389910</name>
</gene>
<dbReference type="PROSITE" id="PS51746">
    <property type="entry name" value="PPM_2"/>
    <property type="match status" value="1"/>
</dbReference>
<organism evidence="3 4">
    <name type="scientific">Entamoeba invadens IP1</name>
    <dbReference type="NCBI Taxonomy" id="370355"/>
    <lineage>
        <taxon>Eukaryota</taxon>
        <taxon>Amoebozoa</taxon>
        <taxon>Evosea</taxon>
        <taxon>Archamoebae</taxon>
        <taxon>Mastigamoebida</taxon>
        <taxon>Entamoebidae</taxon>
        <taxon>Entamoeba</taxon>
    </lineage>
</organism>
<dbReference type="VEuPathDB" id="AmoebaDB:EIN_389910"/>
<dbReference type="OrthoDB" id="2556847at2759"/>
<feature type="compositionally biased region" description="Basic and acidic residues" evidence="1">
    <location>
        <begin position="409"/>
        <end position="418"/>
    </location>
</feature>
<protein>
    <recommendedName>
        <fullName evidence="2">PPM-type phosphatase domain-containing protein</fullName>
    </recommendedName>
</protein>
<accession>A0A0A1UB38</accession>
<dbReference type="SUPFAM" id="SSF81606">
    <property type="entry name" value="PP2C-like"/>
    <property type="match status" value="1"/>
</dbReference>
<dbReference type="InterPro" id="IPR001932">
    <property type="entry name" value="PPM-type_phosphatase-like_dom"/>
</dbReference>
<feature type="domain" description="PPM-type phosphatase" evidence="2">
    <location>
        <begin position="60"/>
        <end position="301"/>
    </location>
</feature>
<dbReference type="InterPro" id="IPR053287">
    <property type="entry name" value="PP2C-like_domain"/>
</dbReference>
<evidence type="ECO:0000259" key="2">
    <source>
        <dbReference type="PROSITE" id="PS51746"/>
    </source>
</evidence>
<evidence type="ECO:0000256" key="1">
    <source>
        <dbReference type="SAM" id="MobiDB-lite"/>
    </source>
</evidence>
<dbReference type="EMBL" id="KB206629">
    <property type="protein sequence ID" value="ELP89406.1"/>
    <property type="molecule type" value="Genomic_DNA"/>
</dbReference>
<dbReference type="Gene3D" id="3.60.40.10">
    <property type="entry name" value="PPM-type phosphatase domain"/>
    <property type="match status" value="1"/>
</dbReference>
<dbReference type="InterPro" id="IPR036457">
    <property type="entry name" value="PPM-type-like_dom_sf"/>
</dbReference>
<sequence>MKKSDQTKTQKQFKEAFGEKLNALEKIPLKFTKMERPIEVIDTTPPPSLYPIFSTDTLSYTSLSTYPFRNGKKIGNPICDKAKAVMYKDVMIVVIADGCGLGTNVFSASENAVNTITKSMIENIDKCKTTTDVAEVMVDSVVMGHFSIIEKSPETFCIGTTTVLLSVVAFTMTNLPVILTLSIGDCSAFIISKSQSRACQVVSDSKTSLKEATDCGGRIGPFVDKNFPDLRNASLTLTHCEKNDVFLVATDGFVDNFNPSFLGNCPSELGLFCQDWEAARECPNFLEKKKKWTENLVYSFFNTSQSISNFIEKMSEYVVGTTQASRRYLETKPGERLPIDPVRYPGKCDHGTVIAFKIKKRIEETEDLSSIIPMYSSSLFGGGEAVGLGRMKSEKPQKLVVCQNPTKSAKRDSLRETKNTSAAEIDSQASLEPIEIFPDDVVIKFTPEDKPLSMKFSSESQIPTPALGRSIGEEIKPKE</sequence>
<evidence type="ECO:0000313" key="3">
    <source>
        <dbReference type="EMBL" id="ELP89406.1"/>
    </source>
</evidence>
<feature type="region of interest" description="Disordered" evidence="1">
    <location>
        <begin position="454"/>
        <end position="479"/>
    </location>
</feature>